<evidence type="ECO:0000313" key="1">
    <source>
        <dbReference type="EMBL" id="JAD49238.1"/>
    </source>
</evidence>
<reference evidence="1" key="1">
    <citation type="submission" date="2014-09" db="EMBL/GenBank/DDBJ databases">
        <authorList>
            <person name="Magalhaes I.L.F."/>
            <person name="Oliveira U."/>
            <person name="Santos F.R."/>
            <person name="Vidigal T.H.D.A."/>
            <person name="Brescovit A.D."/>
            <person name="Santos A.J."/>
        </authorList>
    </citation>
    <scope>NUCLEOTIDE SEQUENCE</scope>
    <source>
        <tissue evidence="1">Shoot tissue taken approximately 20 cm above the soil surface</tissue>
    </source>
</reference>
<sequence>MWTRTRSHFRARRSQRSGQ</sequence>
<reference evidence="1" key="2">
    <citation type="journal article" date="2015" name="Data Brief">
        <title>Shoot transcriptome of the giant reed, Arundo donax.</title>
        <authorList>
            <person name="Barrero R.A."/>
            <person name="Guerrero F.D."/>
            <person name="Moolhuijzen P."/>
            <person name="Goolsby J.A."/>
            <person name="Tidwell J."/>
            <person name="Bellgard S.E."/>
            <person name="Bellgard M.I."/>
        </authorList>
    </citation>
    <scope>NUCLEOTIDE SEQUENCE</scope>
    <source>
        <tissue evidence="1">Shoot tissue taken approximately 20 cm above the soil surface</tissue>
    </source>
</reference>
<dbReference type="AlphaFoldDB" id="A0A0A9AHA2"/>
<organism evidence="1">
    <name type="scientific">Arundo donax</name>
    <name type="common">Giant reed</name>
    <name type="synonym">Donax arundinaceus</name>
    <dbReference type="NCBI Taxonomy" id="35708"/>
    <lineage>
        <taxon>Eukaryota</taxon>
        <taxon>Viridiplantae</taxon>
        <taxon>Streptophyta</taxon>
        <taxon>Embryophyta</taxon>
        <taxon>Tracheophyta</taxon>
        <taxon>Spermatophyta</taxon>
        <taxon>Magnoliopsida</taxon>
        <taxon>Liliopsida</taxon>
        <taxon>Poales</taxon>
        <taxon>Poaceae</taxon>
        <taxon>PACMAD clade</taxon>
        <taxon>Arundinoideae</taxon>
        <taxon>Arundineae</taxon>
        <taxon>Arundo</taxon>
    </lineage>
</organism>
<proteinExistence type="predicted"/>
<dbReference type="EMBL" id="GBRH01248657">
    <property type="protein sequence ID" value="JAD49238.1"/>
    <property type="molecule type" value="Transcribed_RNA"/>
</dbReference>
<name>A0A0A9AHA2_ARUDO</name>
<protein>
    <submittedName>
        <fullName evidence="1">Uncharacterized protein</fullName>
    </submittedName>
</protein>
<accession>A0A0A9AHA2</accession>